<gene>
    <name evidence="1" type="ORF">BpHYR1_001821</name>
</gene>
<sequence>MMEDFLNNISEEAPEIIYEIKSPKNFKNEENIFYRNKKKKSRGGYRPVLIAGSQLVQESYYLKSKFEVINSQYVSNPDLMMPQDIVSYYILCYLDQRYPNQLLENFNPISKNKVKSKFLIDVKFQPRNKNAISRLKKAGAETLFDVVNSFNLHSVPITARKTLINWYLDQYNLKLFINKIPSSKDVLQLQARSERCVSLIADKIDCLVLNERDPLSFLIHDLVHAFKMFNNEYLMRGQVGFCRAVLRLFYNDETREFLDRMCSTDTVFGNQFDYLISDMNSHPRHLFLYFKAILINGIKRKFNLGKEEFLNSNSLKEFNKIFDFILHAFGMNEMEKKISKKLILDENQHDCCSIDFSQLDNFFGLNYTKFCKYNNLCVSVILSNKRVSTVTS</sequence>
<proteinExistence type="predicted"/>
<protein>
    <submittedName>
        <fullName evidence="1">Uncharacterized protein</fullName>
    </submittedName>
</protein>
<comment type="caution">
    <text evidence="1">The sequence shown here is derived from an EMBL/GenBank/DDBJ whole genome shotgun (WGS) entry which is preliminary data.</text>
</comment>
<dbReference type="Proteomes" id="UP000276133">
    <property type="component" value="Unassembled WGS sequence"/>
</dbReference>
<reference evidence="1 2" key="1">
    <citation type="journal article" date="2018" name="Sci. Rep.">
        <title>Genomic signatures of local adaptation to the degree of environmental predictability in rotifers.</title>
        <authorList>
            <person name="Franch-Gras L."/>
            <person name="Hahn C."/>
            <person name="Garcia-Roger E.M."/>
            <person name="Carmona M.J."/>
            <person name="Serra M."/>
            <person name="Gomez A."/>
        </authorList>
    </citation>
    <scope>NUCLEOTIDE SEQUENCE [LARGE SCALE GENOMIC DNA]</scope>
    <source>
        <strain evidence="1">HYR1</strain>
    </source>
</reference>
<keyword evidence="2" id="KW-1185">Reference proteome</keyword>
<evidence type="ECO:0000313" key="2">
    <source>
        <dbReference type="Proteomes" id="UP000276133"/>
    </source>
</evidence>
<accession>A0A3M7SL14</accession>
<organism evidence="1 2">
    <name type="scientific">Brachionus plicatilis</name>
    <name type="common">Marine rotifer</name>
    <name type="synonym">Brachionus muelleri</name>
    <dbReference type="NCBI Taxonomy" id="10195"/>
    <lineage>
        <taxon>Eukaryota</taxon>
        <taxon>Metazoa</taxon>
        <taxon>Spiralia</taxon>
        <taxon>Gnathifera</taxon>
        <taxon>Rotifera</taxon>
        <taxon>Eurotatoria</taxon>
        <taxon>Monogononta</taxon>
        <taxon>Pseudotrocha</taxon>
        <taxon>Ploima</taxon>
        <taxon>Brachionidae</taxon>
        <taxon>Brachionus</taxon>
    </lineage>
</organism>
<dbReference type="EMBL" id="REGN01001202">
    <property type="protein sequence ID" value="RNA36330.1"/>
    <property type="molecule type" value="Genomic_DNA"/>
</dbReference>
<evidence type="ECO:0000313" key="1">
    <source>
        <dbReference type="EMBL" id="RNA36330.1"/>
    </source>
</evidence>
<name>A0A3M7SL14_BRAPC</name>
<dbReference type="OrthoDB" id="434977at2759"/>
<dbReference type="AlphaFoldDB" id="A0A3M7SL14"/>